<accession>A0ABT2YRQ2</accession>
<dbReference type="InterPro" id="IPR011257">
    <property type="entry name" value="DNA_glycosylase"/>
</dbReference>
<dbReference type="EMBL" id="JAOVZB010000002">
    <property type="protein sequence ID" value="MCV2402329.1"/>
    <property type="molecule type" value="Genomic_DNA"/>
</dbReference>
<dbReference type="EC" id="3.2.2.20" evidence="1"/>
<dbReference type="Gene3D" id="1.10.340.30">
    <property type="entry name" value="Hypothetical protein, domain 2"/>
    <property type="match status" value="1"/>
</dbReference>
<evidence type="ECO:0000313" key="2">
    <source>
        <dbReference type="Proteomes" id="UP001209713"/>
    </source>
</evidence>
<organism evidence="1 2">
    <name type="scientific">Marinomonas sargassi</name>
    <dbReference type="NCBI Taxonomy" id="2984494"/>
    <lineage>
        <taxon>Bacteria</taxon>
        <taxon>Pseudomonadati</taxon>
        <taxon>Pseudomonadota</taxon>
        <taxon>Gammaproteobacteria</taxon>
        <taxon>Oceanospirillales</taxon>
        <taxon>Oceanospirillaceae</taxon>
        <taxon>Marinomonas</taxon>
    </lineage>
</organism>
<protein>
    <submittedName>
        <fullName evidence="1">DNA-3-methyladenine glycosylase I</fullName>
        <ecNumber evidence="1">3.2.2.20</ecNumber>
    </submittedName>
</protein>
<dbReference type="Pfam" id="PF03352">
    <property type="entry name" value="Adenine_glyco"/>
    <property type="match status" value="1"/>
</dbReference>
<keyword evidence="2" id="KW-1185">Reference proteome</keyword>
<dbReference type="GO" id="GO:0008725">
    <property type="term" value="F:DNA-3-methyladenine glycosylase activity"/>
    <property type="evidence" value="ECO:0007669"/>
    <property type="project" value="UniProtKB-EC"/>
</dbReference>
<dbReference type="InterPro" id="IPR052891">
    <property type="entry name" value="DNA-3mA_glycosylase"/>
</dbReference>
<comment type="caution">
    <text evidence="1">The sequence shown here is derived from an EMBL/GenBank/DDBJ whole genome shotgun (WGS) entry which is preliminary data.</text>
</comment>
<proteinExistence type="predicted"/>
<dbReference type="PANTHER" id="PTHR30037">
    <property type="entry name" value="DNA-3-METHYLADENINE GLYCOSYLASE 1"/>
    <property type="match status" value="1"/>
</dbReference>
<dbReference type="InterPro" id="IPR005019">
    <property type="entry name" value="Adenine_glyco"/>
</dbReference>
<dbReference type="PANTHER" id="PTHR30037:SF3">
    <property type="entry name" value="BLR0857 PROTEIN"/>
    <property type="match status" value="1"/>
</dbReference>
<keyword evidence="1" id="KW-0378">Hydrolase</keyword>
<dbReference type="Proteomes" id="UP001209713">
    <property type="component" value="Unassembled WGS sequence"/>
</dbReference>
<sequence>MQYEPFETIYQRAVIRHGGIQQLEATLIKPLTKEKLLQHKDDRWLAAFSQKIFQSGISWQVVRNKWPAFEEVFFNFDIEKMLLLPDEVWEKKAQDPRIIRHFGKVLTIKENAFMIHNRQKNHSSFSQFIADWPVNDIVNLWAYLKKSGARLGGNTGPYTLRVMGKDTFLLTKDVERYLRQHGIITTGKNTLSALNCAQDAFNHWHKESGRSLTEISQCIAFSVN</sequence>
<dbReference type="SUPFAM" id="SSF48150">
    <property type="entry name" value="DNA-glycosylase"/>
    <property type="match status" value="1"/>
</dbReference>
<reference evidence="1 2" key="1">
    <citation type="submission" date="2022-10" db="EMBL/GenBank/DDBJ databases">
        <title>Marinomonas transparenta sp. nov. and Marinomonas sargassi sp. nov., isolated from marine alga (Sargassum natans (L.) Gaillon).</title>
        <authorList>
            <person name="Wang Y."/>
        </authorList>
    </citation>
    <scope>NUCLEOTIDE SEQUENCE [LARGE SCALE GENOMIC DNA]</scope>
    <source>
        <strain evidence="1 2">C2222</strain>
    </source>
</reference>
<keyword evidence="1" id="KW-0326">Glycosidase</keyword>
<evidence type="ECO:0000313" key="1">
    <source>
        <dbReference type="EMBL" id="MCV2402329.1"/>
    </source>
</evidence>
<dbReference type="RefSeq" id="WP_263529709.1">
    <property type="nucleotide sequence ID" value="NZ_JAOVZB010000002.1"/>
</dbReference>
<gene>
    <name evidence="1" type="ORF">OFY17_05440</name>
</gene>
<name>A0ABT2YRQ2_9GAMM</name>